<dbReference type="Pfam" id="PF13561">
    <property type="entry name" value="adh_short_C2"/>
    <property type="match status" value="1"/>
</dbReference>
<dbReference type="Gene3D" id="3.40.50.720">
    <property type="entry name" value="NAD(P)-binding Rossmann-like Domain"/>
    <property type="match status" value="1"/>
</dbReference>
<feature type="compositionally biased region" description="Low complexity" evidence="3">
    <location>
        <begin position="19"/>
        <end position="28"/>
    </location>
</feature>
<sequence length="317" mass="31458">MAGAGGPDASATGVGTPAGGPRDAGAPDARPKAHVLVTGAAGGIGRAVAEAFAAGGGTALTLVDVDAERLAAVAEALDAWSLTVDLAAPGGPGEAVELAWESHGPVDVLVNAAGIYPSLDMIDVGWEAENAEDTERPGAALWDRIFALNTRAPALATAALARRAVAASRSASVVNISSGAALRARPGGGPYASSKAALEMATRAAALELGPYGIRVNAVSPGFVPVASDCNPVAPQYAAAVSANPLGRPGTPEDVARAVRWIAGGDAAWITGEILRVDGGSSAGAGDLPRLWPPPGDSATARDAGPVDARRRQEARP</sequence>
<comment type="caution">
    <text evidence="4">The sequence shown here is derived from an EMBL/GenBank/DDBJ whole genome shotgun (WGS) entry which is preliminary data.</text>
</comment>
<dbReference type="PRINTS" id="PR00081">
    <property type="entry name" value="GDHRDH"/>
</dbReference>
<evidence type="ECO:0000256" key="2">
    <source>
        <dbReference type="ARBA" id="ARBA00023002"/>
    </source>
</evidence>
<reference evidence="4" key="2">
    <citation type="journal article" date="2023" name="Int. J. Syst. Evol. Microbiol.">
        <title>Streptomyces marispadix sp. nov., isolated from marine beach sediment of the Northern Coast of Portugal.</title>
        <authorList>
            <person name="dos Santos J.D.N."/>
            <person name="Vitorino I.R."/>
            <person name="Kallscheuer N."/>
            <person name="Srivastava A."/>
            <person name="Krautwurst S."/>
            <person name="Marz M."/>
            <person name="Jogler C."/>
            <person name="Lobo Da Cunha A."/>
            <person name="Catita J."/>
            <person name="Goncalves H."/>
            <person name="Gonzalez I."/>
            <person name="Reyes F."/>
            <person name="Lage O.M."/>
        </authorList>
    </citation>
    <scope>NUCLEOTIDE SEQUENCE</scope>
    <source>
        <strain evidence="4">M600PL45_2</strain>
    </source>
</reference>
<name>A0ABS9SV12_9ACTN</name>
<feature type="region of interest" description="Disordered" evidence="3">
    <location>
        <begin position="283"/>
        <end position="317"/>
    </location>
</feature>
<dbReference type="InterPro" id="IPR036291">
    <property type="entry name" value="NAD(P)-bd_dom_sf"/>
</dbReference>
<accession>A0ABS9SV12</accession>
<feature type="compositionally biased region" description="Basic and acidic residues" evidence="3">
    <location>
        <begin position="308"/>
        <end position="317"/>
    </location>
</feature>
<evidence type="ECO:0000313" key="4">
    <source>
        <dbReference type="EMBL" id="MCH6159891.1"/>
    </source>
</evidence>
<dbReference type="InterPro" id="IPR002347">
    <property type="entry name" value="SDR_fam"/>
</dbReference>
<dbReference type="PANTHER" id="PTHR43639:SF1">
    <property type="entry name" value="SHORT-CHAIN DEHYDROGENASE_REDUCTASE FAMILY PROTEIN"/>
    <property type="match status" value="1"/>
</dbReference>
<gene>
    <name evidence="4" type="ORF">MMA15_05490</name>
</gene>
<proteinExistence type="inferred from homology"/>
<organism evidence="4 5">
    <name type="scientific">Streptomyces marispadix</name>
    <dbReference type="NCBI Taxonomy" id="2922868"/>
    <lineage>
        <taxon>Bacteria</taxon>
        <taxon>Bacillati</taxon>
        <taxon>Actinomycetota</taxon>
        <taxon>Actinomycetes</taxon>
        <taxon>Kitasatosporales</taxon>
        <taxon>Streptomycetaceae</taxon>
        <taxon>Streptomyces</taxon>
    </lineage>
</organism>
<dbReference type="Proteomes" id="UP001166784">
    <property type="component" value="Unassembled WGS sequence"/>
</dbReference>
<dbReference type="RefSeq" id="WP_241057871.1">
    <property type="nucleotide sequence ID" value="NZ_JAKWJU010000002.1"/>
</dbReference>
<dbReference type="EMBL" id="JAKWJU010000002">
    <property type="protein sequence ID" value="MCH6159891.1"/>
    <property type="molecule type" value="Genomic_DNA"/>
</dbReference>
<dbReference type="SUPFAM" id="SSF51735">
    <property type="entry name" value="NAD(P)-binding Rossmann-fold domains"/>
    <property type="match status" value="1"/>
</dbReference>
<dbReference type="CDD" id="cd05233">
    <property type="entry name" value="SDR_c"/>
    <property type="match status" value="1"/>
</dbReference>
<dbReference type="PANTHER" id="PTHR43639">
    <property type="entry name" value="OXIDOREDUCTASE, SHORT-CHAIN DEHYDROGENASE/REDUCTASE FAMILY (AFU_ORTHOLOGUE AFUA_5G02870)"/>
    <property type="match status" value="1"/>
</dbReference>
<comment type="similarity">
    <text evidence="1">Belongs to the short-chain dehydrogenases/reductases (SDR) family.</text>
</comment>
<dbReference type="PRINTS" id="PR00080">
    <property type="entry name" value="SDRFAMILY"/>
</dbReference>
<keyword evidence="5" id="KW-1185">Reference proteome</keyword>
<reference evidence="4" key="1">
    <citation type="submission" date="2022-03" db="EMBL/GenBank/DDBJ databases">
        <authorList>
            <person name="Santos J.D.N."/>
            <person name="Kallscheuer N."/>
            <person name="Jogler C."/>
            <person name="Lage O.M."/>
        </authorList>
    </citation>
    <scope>NUCLEOTIDE SEQUENCE</scope>
    <source>
        <strain evidence="4">M600PL45_2</strain>
    </source>
</reference>
<evidence type="ECO:0000256" key="1">
    <source>
        <dbReference type="ARBA" id="ARBA00006484"/>
    </source>
</evidence>
<evidence type="ECO:0000313" key="5">
    <source>
        <dbReference type="Proteomes" id="UP001166784"/>
    </source>
</evidence>
<protein>
    <submittedName>
        <fullName evidence="4">SDR family oxidoreductase</fullName>
    </submittedName>
</protein>
<evidence type="ECO:0000256" key="3">
    <source>
        <dbReference type="SAM" id="MobiDB-lite"/>
    </source>
</evidence>
<keyword evidence="2" id="KW-0560">Oxidoreductase</keyword>
<feature type="region of interest" description="Disordered" evidence="3">
    <location>
        <begin position="1"/>
        <end position="30"/>
    </location>
</feature>